<proteinExistence type="predicted"/>
<dbReference type="EMBL" id="MN739012">
    <property type="protein sequence ID" value="QHT35021.1"/>
    <property type="molecule type" value="Genomic_DNA"/>
</dbReference>
<sequence length="183" mass="21641">MKLRSGKTTGPYLIIYDFPVDSIVRCANSPWLLARVKEVTFLLRHCPPSPSQRTYRKCVAIICSIIECTHKYNTDDLCPETKCAFIRLLFAACKVQVEIGEILWANRHDIYMDDDHYRCLKHIISDESIPYNYDIHTYDDGEYTDIELWDYYFYFRTVPDPYVQNAEICFGGEIRHWNRMMIA</sequence>
<name>A0A6C0F2A6_9ZZZZ</name>
<accession>A0A6C0F2A6</accession>
<organism evidence="1">
    <name type="scientific">viral metagenome</name>
    <dbReference type="NCBI Taxonomy" id="1070528"/>
    <lineage>
        <taxon>unclassified sequences</taxon>
        <taxon>metagenomes</taxon>
        <taxon>organismal metagenomes</taxon>
    </lineage>
</organism>
<dbReference type="AlphaFoldDB" id="A0A6C0F2A6"/>
<evidence type="ECO:0000313" key="1">
    <source>
        <dbReference type="EMBL" id="QHT35021.1"/>
    </source>
</evidence>
<reference evidence="1" key="1">
    <citation type="journal article" date="2020" name="Nature">
        <title>Giant virus diversity and host interactions through global metagenomics.</title>
        <authorList>
            <person name="Schulz F."/>
            <person name="Roux S."/>
            <person name="Paez-Espino D."/>
            <person name="Jungbluth S."/>
            <person name="Walsh D.A."/>
            <person name="Denef V.J."/>
            <person name="McMahon K.D."/>
            <person name="Konstantinidis K.T."/>
            <person name="Eloe-Fadrosh E.A."/>
            <person name="Kyrpides N.C."/>
            <person name="Woyke T."/>
        </authorList>
    </citation>
    <scope>NUCLEOTIDE SEQUENCE</scope>
    <source>
        <strain evidence="1">GVMAG-M-3300009180-1</strain>
    </source>
</reference>
<protein>
    <submittedName>
        <fullName evidence="1">Uncharacterized protein</fullName>
    </submittedName>
</protein>